<name>W5MA00_LEPOC</name>
<feature type="compositionally biased region" description="Polar residues" evidence="1">
    <location>
        <begin position="1204"/>
        <end position="1216"/>
    </location>
</feature>
<reference evidence="3" key="2">
    <citation type="submission" date="2025-08" db="UniProtKB">
        <authorList>
            <consortium name="Ensembl"/>
        </authorList>
    </citation>
    <scope>IDENTIFICATION</scope>
</reference>
<feature type="transmembrane region" description="Helical" evidence="2">
    <location>
        <begin position="733"/>
        <end position="757"/>
    </location>
</feature>
<keyword evidence="4" id="KW-1185">Reference proteome</keyword>
<dbReference type="InParanoid" id="W5MA00"/>
<feature type="compositionally biased region" description="Basic and acidic residues" evidence="1">
    <location>
        <begin position="1193"/>
        <end position="1203"/>
    </location>
</feature>
<keyword evidence="2" id="KW-1133">Transmembrane helix</keyword>
<dbReference type="PANTHER" id="PTHR21590">
    <property type="entry name" value="SEA DOMAIN-CONTAINING PROTEIN"/>
    <property type="match status" value="1"/>
</dbReference>
<evidence type="ECO:0000313" key="3">
    <source>
        <dbReference type="Ensembl" id="ENSLOCP00000005209.1"/>
    </source>
</evidence>
<dbReference type="GeneTree" id="ENSGT00530000063472"/>
<feature type="region of interest" description="Disordered" evidence="1">
    <location>
        <begin position="818"/>
        <end position="894"/>
    </location>
</feature>
<dbReference type="OrthoDB" id="9939624at2759"/>
<feature type="compositionally biased region" description="Low complexity" evidence="1">
    <location>
        <begin position="283"/>
        <end position="313"/>
    </location>
</feature>
<feature type="region of interest" description="Disordered" evidence="1">
    <location>
        <begin position="176"/>
        <end position="235"/>
    </location>
</feature>
<reference evidence="3" key="3">
    <citation type="submission" date="2025-09" db="UniProtKB">
        <authorList>
            <consortium name="Ensembl"/>
        </authorList>
    </citation>
    <scope>IDENTIFICATION</scope>
</reference>
<proteinExistence type="predicted"/>
<reference evidence="4" key="1">
    <citation type="submission" date="2011-12" db="EMBL/GenBank/DDBJ databases">
        <title>The Draft Genome of Lepisosteus oculatus.</title>
        <authorList>
            <consortium name="The Broad Institute Genome Assembly &amp; Analysis Group"/>
            <consortium name="Computational R&amp;D Group"/>
            <consortium name="and Sequencing Platform"/>
            <person name="Di Palma F."/>
            <person name="Alfoldi J."/>
            <person name="Johnson J."/>
            <person name="Berlin A."/>
            <person name="Gnerre S."/>
            <person name="Jaffe D."/>
            <person name="MacCallum I."/>
            <person name="Young S."/>
            <person name="Walker B.J."/>
            <person name="Lander E.S."/>
            <person name="Lindblad-Toh K."/>
        </authorList>
    </citation>
    <scope>NUCLEOTIDE SEQUENCE [LARGE SCALE GENOMIC DNA]</scope>
</reference>
<dbReference type="OMA" id="RYPQGSP"/>
<feature type="compositionally biased region" description="Basic and acidic residues" evidence="1">
    <location>
        <begin position="875"/>
        <end position="886"/>
    </location>
</feature>
<feature type="region of interest" description="Disordered" evidence="1">
    <location>
        <begin position="1303"/>
        <end position="1351"/>
    </location>
</feature>
<organism evidence="3 4">
    <name type="scientific">Lepisosteus oculatus</name>
    <name type="common">Spotted gar</name>
    <dbReference type="NCBI Taxonomy" id="7918"/>
    <lineage>
        <taxon>Eukaryota</taxon>
        <taxon>Metazoa</taxon>
        <taxon>Chordata</taxon>
        <taxon>Craniata</taxon>
        <taxon>Vertebrata</taxon>
        <taxon>Euteleostomi</taxon>
        <taxon>Actinopterygii</taxon>
        <taxon>Neopterygii</taxon>
        <taxon>Holostei</taxon>
        <taxon>Semionotiformes</taxon>
        <taxon>Lepisosteidae</taxon>
        <taxon>Lepisosteus</taxon>
    </lineage>
</organism>
<evidence type="ECO:0000256" key="1">
    <source>
        <dbReference type="SAM" id="MobiDB-lite"/>
    </source>
</evidence>
<keyword evidence="2" id="KW-0472">Membrane</keyword>
<dbReference type="InterPro" id="IPR024606">
    <property type="entry name" value="KIAA1549"/>
</dbReference>
<feature type="compositionally biased region" description="Polar residues" evidence="1">
    <location>
        <begin position="827"/>
        <end position="837"/>
    </location>
</feature>
<dbReference type="Ensembl" id="ENSLOCT00000005217.1">
    <property type="protein sequence ID" value="ENSLOCP00000005209.1"/>
    <property type="gene ID" value="ENSLOCG00000004360.1"/>
</dbReference>
<dbReference type="FunCoup" id="W5MA00">
    <property type="interactions" value="173"/>
</dbReference>
<feature type="region of interest" description="Disordered" evidence="1">
    <location>
        <begin position="994"/>
        <end position="1083"/>
    </location>
</feature>
<feature type="compositionally biased region" description="Polar residues" evidence="1">
    <location>
        <begin position="851"/>
        <end position="874"/>
    </location>
</feature>
<feature type="region of interest" description="Disordered" evidence="1">
    <location>
        <begin position="264"/>
        <end position="315"/>
    </location>
</feature>
<dbReference type="HOGENOM" id="CLU_002284_2_1_1"/>
<dbReference type="CTD" id="566592"/>
<dbReference type="Proteomes" id="UP000018468">
    <property type="component" value="Linkage group LG27"/>
</dbReference>
<keyword evidence="2" id="KW-0812">Transmembrane</keyword>
<sequence length="1384" mass="150207">MASSLRSAYNYFCILNFSGEDSAVGLTSLVWIGVGATGCPFQRNGKTPVFNGMVTKCLMSIGMVLMLLHPALSAEDQGNYEASAYSELPQDAVATVGSSHLLAKILLAEEESISIINTDPPGSAGSTIDAISSDSPTFQSILTLLTSSKTLKKQRTLLQSKASPIISNRRNRTIRWPSEISARETEPSSSGPAVTSFSPEPEEITADNLSSAPLSTFFSTERGGELPLESTSVPPAASTAPIAISNATLHVVETTSTQVAPTSLTRTTQETVISGTPTHTPMSTVASSTGAVSTTQPITSSTPLSTPQPSVTSRGTSVTAEIMKTSSSPSITITSPLTSKVTITSQTSTFTTSGPNRPGPATTPTGMPTLQCNTTERIWVKTVLSLNIRRYKVDGMLKQNLTKGLTQALQEAFNSSGVHAQIENLTSSTNVTVGYYAASGSTVYIASVVVSALNAYGIDRMMTDIKQYVAEVQSIPIPAAPWIPSPAISLQLKTVLRFVGPTDNINSCSFVQTMEQRLQNAFAEAESKVLNSHSHLSVQILSTTQSAGSPAVSLIYVVRNQSVVLNGTISSNLLNQLTAELVGYYLFFPPLIIAEPLEYHNLNTSQSTRDYWVITVIQDVDNSSLEGNYQSFASLMEQRLAELFVIAGQQGRRFRRATTVGSYTVQMVNIKRIPGPKNPAELIYYVLWNGSPLLGTSAAKILNTVDSQTMALTLGYFVQLQAEPVVKNPPNNLWIIAAVLAPIAVVTIIIIIITAVLCRKNKNDFKADTMGNMHPRAKPVQGFDYAKQHLGQQGGEEEALPVTQETVVLPLPVRDAPLSQERGISHDGSTTKKTLSSDMRKSRLPSEDGSLISNESGKLNSSRGSVLKVTAQQKMTKEEAKKRNDPFDTSSGSLQLISIKPLAAPPSYSHPASDRSQDSAVINGEVSMALKQKSDIEHYRNKLRLKAKRKGYYDFPVIEGNSKPLTHRQKQEYEKAQIELNKVLNPDEEIASTYVKSRNRQSQMKNPYRSRQSLNSPSPGGTEMDLLVTRERPRRGIRNSGYDTEPELIEETNVDRIAGPRSYTRGRQVKGHSETSTLSSQPSIDEVRQQMHLLLEEAFSLVSAGHVTNSRHQGHYNPGQQIPYSDVVTSAPGTMNRPSGVQWVPAYGSDMYQYSLPRPAFRFTQLPDMAVGSPPPPVPPRTGPTAVTSLRRSSSDIESKTRTSESSIPEQQSQHDTAPYVPITRAPISSASVEQPISNFSGNPAPAVYAIPANRPGYTGYFIPTPSAPYRTQAWMPYPSEGDVPNQWAESVPLPGYVEAYPHSRYHQNSPPRHPRHYSQASPVHASLEQPPTPSTAASQQSLTENDTSDTSLTNISTAALVKAIREEVAKLAKKQTDMFEFQV</sequence>
<evidence type="ECO:0000313" key="4">
    <source>
        <dbReference type="Proteomes" id="UP000018468"/>
    </source>
</evidence>
<dbReference type="Pfam" id="PF12877">
    <property type="entry name" value="KIAA1549"/>
    <property type="match status" value="1"/>
</dbReference>
<feature type="compositionally biased region" description="Polar residues" evidence="1">
    <location>
        <begin position="207"/>
        <end position="219"/>
    </location>
</feature>
<feature type="compositionally biased region" description="Polar residues" evidence="1">
    <location>
        <begin position="1074"/>
        <end position="1083"/>
    </location>
</feature>
<protein>
    <submittedName>
        <fullName evidence="3">KIAA1549 like</fullName>
    </submittedName>
</protein>
<dbReference type="EMBL" id="AHAT01008215">
    <property type="status" value="NOT_ANNOTATED_CDS"/>
    <property type="molecule type" value="Genomic_DNA"/>
</dbReference>
<dbReference type="eggNOG" id="ENOG502QU24">
    <property type="taxonomic scope" value="Eukaryota"/>
</dbReference>
<feature type="compositionally biased region" description="Pro residues" evidence="1">
    <location>
        <begin position="1173"/>
        <end position="1182"/>
    </location>
</feature>
<feature type="compositionally biased region" description="Polar residues" evidence="1">
    <location>
        <begin position="264"/>
        <end position="282"/>
    </location>
</feature>
<feature type="region of interest" description="Disordered" evidence="1">
    <location>
        <begin position="1169"/>
        <end position="1219"/>
    </location>
</feature>
<feature type="region of interest" description="Disordered" evidence="1">
    <location>
        <begin position="347"/>
        <end position="368"/>
    </location>
</feature>
<dbReference type="GeneID" id="102684099"/>
<evidence type="ECO:0000256" key="2">
    <source>
        <dbReference type="SAM" id="Phobius"/>
    </source>
</evidence>
<dbReference type="PANTHER" id="PTHR21590:SF3">
    <property type="entry name" value="UPF0606 PROTEIN KIAA1549L"/>
    <property type="match status" value="1"/>
</dbReference>
<feature type="compositionally biased region" description="Polar residues" evidence="1">
    <location>
        <begin position="1335"/>
        <end position="1351"/>
    </location>
</feature>
<feature type="compositionally biased region" description="Polar residues" evidence="1">
    <location>
        <begin position="187"/>
        <end position="198"/>
    </location>
</feature>
<dbReference type="STRING" id="7918.ENSLOCP00000005209"/>
<dbReference type="Bgee" id="ENSLOCG00000004360">
    <property type="expression patterns" value="Expressed in brain and 4 other cell types or tissues"/>
</dbReference>
<feature type="compositionally biased region" description="Polar residues" evidence="1">
    <location>
        <begin position="994"/>
        <end position="1019"/>
    </location>
</feature>
<accession>W5MA00</accession>